<dbReference type="PANTHER" id="PTHR12526">
    <property type="entry name" value="GLYCOSYLTRANSFERASE"/>
    <property type="match status" value="1"/>
</dbReference>
<feature type="domain" description="Glycosyl transferase family 1" evidence="3">
    <location>
        <begin position="212"/>
        <end position="334"/>
    </location>
</feature>
<gene>
    <name evidence="4" type="ORF">GCM10009744_54570</name>
</gene>
<evidence type="ECO:0000259" key="3">
    <source>
        <dbReference type="Pfam" id="PF00534"/>
    </source>
</evidence>
<proteinExistence type="predicted"/>
<dbReference type="Gene3D" id="3.40.50.2000">
    <property type="entry name" value="Glycogen Phosphorylase B"/>
    <property type="match status" value="2"/>
</dbReference>
<keyword evidence="1" id="KW-0328">Glycosyltransferase</keyword>
<dbReference type="SUPFAM" id="SSF53756">
    <property type="entry name" value="UDP-Glycosyltransferase/glycogen phosphorylase"/>
    <property type="match status" value="1"/>
</dbReference>
<dbReference type="RefSeq" id="WP_344115067.1">
    <property type="nucleotide sequence ID" value="NZ_BAAANE010000009.1"/>
</dbReference>
<dbReference type="InterPro" id="IPR001296">
    <property type="entry name" value="Glyco_trans_1"/>
</dbReference>
<evidence type="ECO:0000256" key="2">
    <source>
        <dbReference type="ARBA" id="ARBA00022679"/>
    </source>
</evidence>
<evidence type="ECO:0000313" key="4">
    <source>
        <dbReference type="EMBL" id="GAA1655140.1"/>
    </source>
</evidence>
<evidence type="ECO:0000313" key="5">
    <source>
        <dbReference type="Proteomes" id="UP001501319"/>
    </source>
</evidence>
<accession>A0ABP4RM74</accession>
<keyword evidence="2" id="KW-0808">Transferase</keyword>
<protein>
    <recommendedName>
        <fullName evidence="3">Glycosyl transferase family 1 domain-containing protein</fullName>
    </recommendedName>
</protein>
<name>A0ABP4RM74_9ACTN</name>
<dbReference type="EMBL" id="BAAANE010000009">
    <property type="protein sequence ID" value="GAA1655140.1"/>
    <property type="molecule type" value="Genomic_DNA"/>
</dbReference>
<comment type="caution">
    <text evidence="4">The sequence shown here is derived from an EMBL/GenBank/DDBJ whole genome shotgun (WGS) entry which is preliminary data.</text>
</comment>
<dbReference type="Pfam" id="PF00534">
    <property type="entry name" value="Glycos_transf_1"/>
    <property type="match status" value="1"/>
</dbReference>
<organism evidence="4 5">
    <name type="scientific">Kribbella alba</name>
    <dbReference type="NCBI Taxonomy" id="190197"/>
    <lineage>
        <taxon>Bacteria</taxon>
        <taxon>Bacillati</taxon>
        <taxon>Actinomycetota</taxon>
        <taxon>Actinomycetes</taxon>
        <taxon>Propionibacteriales</taxon>
        <taxon>Kribbellaceae</taxon>
        <taxon>Kribbella</taxon>
    </lineage>
</organism>
<sequence length="380" mass="40823">MRILISAVRCDPGDRRGSGAAWAWCKAAARDHDVTLITRGDSADRIDKDLTVRPVPGLTVVRLDLPWRRDYWWSDSLWVRRAELTAQRLHAEQEFDVIHHLTVGPAGVPGGVAHQGVVKVIWGPVGLSTPVPLGLMHWLGAGGLLAELVRRAGAAVTRRRFNRRAARQADLVVAQDNDAAALLDRAVVEPVVAIRPVTSGGGAGHGFGASGTRTAIFAGRLVPDKGLLLAISALARPQAARWELRVMGDGPDWRRAERLADNLGVRDRVEFRGDVPREQVLLALLRADALFAPWLQAPAAWTIAESLARGCPVVCLDRGAAAALVGPGEGAVVAWRGDVVGALADALGNVTSRVEPVKRWTPDRLPGILAGWYSAEPARH</sequence>
<keyword evidence="5" id="KW-1185">Reference proteome</keyword>
<evidence type="ECO:0000256" key="1">
    <source>
        <dbReference type="ARBA" id="ARBA00022676"/>
    </source>
</evidence>
<dbReference type="PANTHER" id="PTHR12526:SF510">
    <property type="entry name" value="D-INOSITOL 3-PHOSPHATE GLYCOSYLTRANSFERASE"/>
    <property type="match status" value="1"/>
</dbReference>
<dbReference type="Proteomes" id="UP001501319">
    <property type="component" value="Unassembled WGS sequence"/>
</dbReference>
<reference evidence="5" key="1">
    <citation type="journal article" date="2019" name="Int. J. Syst. Evol. Microbiol.">
        <title>The Global Catalogue of Microorganisms (GCM) 10K type strain sequencing project: providing services to taxonomists for standard genome sequencing and annotation.</title>
        <authorList>
            <consortium name="The Broad Institute Genomics Platform"/>
            <consortium name="The Broad Institute Genome Sequencing Center for Infectious Disease"/>
            <person name="Wu L."/>
            <person name="Ma J."/>
        </authorList>
    </citation>
    <scope>NUCLEOTIDE SEQUENCE [LARGE SCALE GENOMIC DNA]</scope>
    <source>
        <strain evidence="5">JCM 14306</strain>
    </source>
</reference>